<dbReference type="RefSeq" id="WP_066435070.1">
    <property type="nucleotide sequence ID" value="NZ_LZRN01000024.1"/>
</dbReference>
<organism evidence="1 2">
    <name type="scientific">Gelidibacter algens</name>
    <dbReference type="NCBI Taxonomy" id="49280"/>
    <lineage>
        <taxon>Bacteria</taxon>
        <taxon>Pseudomonadati</taxon>
        <taxon>Bacteroidota</taxon>
        <taxon>Flavobacteriia</taxon>
        <taxon>Flavobacteriales</taxon>
        <taxon>Flavobacteriaceae</taxon>
        <taxon>Gelidibacter</taxon>
    </lineage>
</organism>
<keyword evidence="2" id="KW-1185">Reference proteome</keyword>
<dbReference type="STRING" id="49280.A9996_11835"/>
<dbReference type="InterPro" id="IPR009078">
    <property type="entry name" value="Ferritin-like_SF"/>
</dbReference>
<dbReference type="EMBL" id="QLLQ01000007">
    <property type="protein sequence ID" value="RAJ23018.1"/>
    <property type="molecule type" value="Genomic_DNA"/>
</dbReference>
<sequence length="248" mass="26544">MKNELLKEQDEQNGFNKRRQFLKLSGMVVIGSGLMMACNNDDDGFVDPEIFDLGSGNLGILNYAYALEQLEAAFYAKVLDGAYWAGAPANEKRILEDLYNHEVIHREFFKTAITAVAPNDIVPPLEFDFSSVDFGSRASVLGTSKVLEDTGVKAYNGAGKLIDVSDAAGMAYLLLAGKIVSVEARHASVIRDLLNPGSQDFAGDDILVGISGTDKAFDKAAEPAEVLAEVGATGFVVTPFTANNLPTA</sequence>
<dbReference type="Pfam" id="PF13668">
    <property type="entry name" value="Ferritin_2"/>
    <property type="match status" value="1"/>
</dbReference>
<proteinExistence type="predicted"/>
<gene>
    <name evidence="1" type="ORF">LX77_02177</name>
</gene>
<reference evidence="1 2" key="1">
    <citation type="submission" date="2018-06" db="EMBL/GenBank/DDBJ databases">
        <title>Genomic Encyclopedia of Archaeal and Bacterial Type Strains, Phase II (KMG-II): from individual species to whole genera.</title>
        <authorList>
            <person name="Goeker M."/>
        </authorList>
    </citation>
    <scope>NUCLEOTIDE SEQUENCE [LARGE SCALE GENOMIC DNA]</scope>
    <source>
        <strain evidence="1 2">DSM 12408</strain>
    </source>
</reference>
<dbReference type="SUPFAM" id="SSF47240">
    <property type="entry name" value="Ferritin-like"/>
    <property type="match status" value="1"/>
</dbReference>
<evidence type="ECO:0000313" key="1">
    <source>
        <dbReference type="EMBL" id="RAJ23018.1"/>
    </source>
</evidence>
<dbReference type="OrthoDB" id="954262at2"/>
<accession>A0A1A7R2T7</accession>
<name>A0A1A7R2T7_9FLAO</name>
<dbReference type="AlphaFoldDB" id="A0A1A7R2T7"/>
<evidence type="ECO:0000313" key="2">
    <source>
        <dbReference type="Proteomes" id="UP000248987"/>
    </source>
</evidence>
<protein>
    <submittedName>
        <fullName evidence="1">Ferritin-like protein</fullName>
    </submittedName>
</protein>
<comment type="caution">
    <text evidence="1">The sequence shown here is derived from an EMBL/GenBank/DDBJ whole genome shotgun (WGS) entry which is preliminary data.</text>
</comment>
<dbReference type="Proteomes" id="UP000248987">
    <property type="component" value="Unassembled WGS sequence"/>
</dbReference>